<dbReference type="PANTHER" id="PTHR14340:SF9">
    <property type="entry name" value="FIBRONECTIN TYPE-III DOMAIN-CONTAINING PROTEIN"/>
    <property type="match status" value="1"/>
</dbReference>
<feature type="domain" description="Fibronectin type-III" evidence="4">
    <location>
        <begin position="448"/>
        <end position="544"/>
    </location>
</feature>
<dbReference type="AlphaFoldDB" id="A0A915DB47"/>
<dbReference type="PANTHER" id="PTHR14340">
    <property type="entry name" value="MICROFIBRIL-ASSOCIATED GLYCOPROTEIN 3"/>
    <property type="match status" value="1"/>
</dbReference>
<dbReference type="GO" id="GO:0031430">
    <property type="term" value="C:M band"/>
    <property type="evidence" value="ECO:0007669"/>
    <property type="project" value="TreeGrafter"/>
</dbReference>
<evidence type="ECO:0000259" key="4">
    <source>
        <dbReference type="PROSITE" id="PS50853"/>
    </source>
</evidence>
<feature type="domain" description="Ig-like" evidence="3">
    <location>
        <begin position="195"/>
        <end position="288"/>
    </location>
</feature>
<dbReference type="InterPro" id="IPR003598">
    <property type="entry name" value="Ig_sub2"/>
</dbReference>
<feature type="domain" description="Fibronectin type-III" evidence="4">
    <location>
        <begin position="12"/>
        <end position="105"/>
    </location>
</feature>
<dbReference type="PROSITE" id="PS50835">
    <property type="entry name" value="IG_LIKE"/>
    <property type="match status" value="2"/>
</dbReference>
<dbReference type="SUPFAM" id="SSF49265">
    <property type="entry name" value="Fibronectin type III"/>
    <property type="match status" value="3"/>
</dbReference>
<dbReference type="SMART" id="SM00408">
    <property type="entry name" value="IGc2"/>
    <property type="match status" value="2"/>
</dbReference>
<evidence type="ECO:0000256" key="1">
    <source>
        <dbReference type="ARBA" id="ARBA00022737"/>
    </source>
</evidence>
<evidence type="ECO:0000256" key="2">
    <source>
        <dbReference type="ARBA" id="ARBA00023319"/>
    </source>
</evidence>
<proteinExistence type="predicted"/>
<reference evidence="6" key="1">
    <citation type="submission" date="2022-11" db="UniProtKB">
        <authorList>
            <consortium name="WormBaseParasite"/>
        </authorList>
    </citation>
    <scope>IDENTIFICATION</scope>
</reference>
<dbReference type="Proteomes" id="UP000887574">
    <property type="component" value="Unplaced"/>
</dbReference>
<feature type="domain" description="Fibronectin type-III" evidence="4">
    <location>
        <begin position="111"/>
        <end position="191"/>
    </location>
</feature>
<feature type="domain" description="Ig-like" evidence="3">
    <location>
        <begin position="549"/>
        <end position="637"/>
    </location>
</feature>
<dbReference type="PROSITE" id="PS50853">
    <property type="entry name" value="FN3"/>
    <property type="match status" value="5"/>
</dbReference>
<evidence type="ECO:0000313" key="5">
    <source>
        <dbReference type="Proteomes" id="UP000887574"/>
    </source>
</evidence>
<dbReference type="InterPro" id="IPR013783">
    <property type="entry name" value="Ig-like_fold"/>
</dbReference>
<dbReference type="InterPro" id="IPR003961">
    <property type="entry name" value="FN3_dom"/>
</dbReference>
<dbReference type="FunFam" id="2.60.40.10:FF:000107">
    <property type="entry name" value="Myosin, light chain kinase a"/>
    <property type="match status" value="1"/>
</dbReference>
<evidence type="ECO:0000313" key="6">
    <source>
        <dbReference type="WBParaSite" id="jg18051"/>
    </source>
</evidence>
<dbReference type="WBParaSite" id="jg18051">
    <property type="protein sequence ID" value="jg18051"/>
    <property type="gene ID" value="jg18051"/>
</dbReference>
<dbReference type="PRINTS" id="PR00014">
    <property type="entry name" value="FNTYPEIII"/>
</dbReference>
<dbReference type="GO" id="GO:0045214">
    <property type="term" value="P:sarcomere organization"/>
    <property type="evidence" value="ECO:0007669"/>
    <property type="project" value="TreeGrafter"/>
</dbReference>
<dbReference type="InterPro" id="IPR003599">
    <property type="entry name" value="Ig_sub"/>
</dbReference>
<organism evidence="5 6">
    <name type="scientific">Ditylenchus dipsaci</name>
    <dbReference type="NCBI Taxonomy" id="166011"/>
    <lineage>
        <taxon>Eukaryota</taxon>
        <taxon>Metazoa</taxon>
        <taxon>Ecdysozoa</taxon>
        <taxon>Nematoda</taxon>
        <taxon>Chromadorea</taxon>
        <taxon>Rhabditida</taxon>
        <taxon>Tylenchina</taxon>
        <taxon>Tylenchomorpha</taxon>
        <taxon>Sphaerularioidea</taxon>
        <taxon>Anguinidae</taxon>
        <taxon>Anguininae</taxon>
        <taxon>Ditylenchus</taxon>
    </lineage>
</organism>
<name>A0A915DB47_9BILA</name>
<sequence length="809" mass="90122">MSYQSFVSDISHFRPLSFSDISGEAITLHWSPPKDDGGAPITNYVVEKKNPRTGEWEKVGQPIGSSFRVRNLTNGTKYDFRVRAENQYGVSEPLDADNSVMAKNPFDVPGPPGQPEPIHTSDDSITLRWLRPLSDGGAPILEGCLGNISDTKYRVTGLIPHRSYEFRVAAVNTAGQGEYSENSVPIIAASSPSKPVISMGMLAKDLVVLAGEPAKMLVPYAASPRPEIVWTKNGLTVDERDARAQIESNDFLTQLTYPKCRREDSGNYTIRMENDLGSDSIDIHLKVVDQSCRLFWKAPKDDGGAPITNYVVEKYRLGVDVWDKVSSFVRGTDCLVMELVENERYKFRIFAENQYGLSEPCELPDPITAKYQFSVPSKPEKPVVREMDRNWAHVEWDVPASNGGSKILGYNIQYRDSHSHKWITAIKTSFRTLTSKQSATEVKAWPSWSTNPNPRTVDWPELVTLTWSPPVEDGGSKITGYVVEKREIGINVWEMTNDYNVTTPEFTVPNLKEYHDYEFRIIAVNVHGRGVPSLPSAPIKIQETAGSRPMIIVKPEHTDCPYNKRAVFSCEAIGRPTPTARWLKNGREVPDGARYRVETHEGVYKFIIKEVWDIDAGDYTCEVSNVFGVDSATATLNVQAPPVIEKQVPNAVYPAGDMVRIKIFFSGSAPFTHRLTLNGTEISSENPNIRTVDFDDHLLLTIPELHSHEAGRYEYTISNGSGEATTGFWINVTGLPSAPEGPISIVGITEHQATVSWRPPVDDGGSRITNYVLEKRDTQREEWVVVASAVRELSFIASGLFLNTNTSSE</sequence>
<dbReference type="SMART" id="SM00409">
    <property type="entry name" value="IG"/>
    <property type="match status" value="3"/>
</dbReference>
<dbReference type="Gene3D" id="2.60.40.10">
    <property type="entry name" value="Immunoglobulins"/>
    <property type="match status" value="10"/>
</dbReference>
<dbReference type="InterPro" id="IPR036179">
    <property type="entry name" value="Ig-like_dom_sf"/>
</dbReference>
<dbReference type="GO" id="GO:0008307">
    <property type="term" value="F:structural constituent of muscle"/>
    <property type="evidence" value="ECO:0007669"/>
    <property type="project" value="TreeGrafter"/>
</dbReference>
<dbReference type="SUPFAM" id="SSF48726">
    <property type="entry name" value="Immunoglobulin"/>
    <property type="match status" value="3"/>
</dbReference>
<keyword evidence="1" id="KW-0677">Repeat</keyword>
<dbReference type="Pfam" id="PF00041">
    <property type="entry name" value="fn3"/>
    <property type="match status" value="3"/>
</dbReference>
<feature type="domain" description="Fibronectin type-III" evidence="4">
    <location>
        <begin position="277"/>
        <end position="372"/>
    </location>
</feature>
<accession>A0A915DB47</accession>
<dbReference type="InterPro" id="IPR036116">
    <property type="entry name" value="FN3_sf"/>
</dbReference>
<dbReference type="FunFam" id="2.60.40.10:FF:000031">
    <property type="entry name" value="Myosin-binding protein C, slow type"/>
    <property type="match status" value="1"/>
</dbReference>
<dbReference type="InterPro" id="IPR013098">
    <property type="entry name" value="Ig_I-set"/>
</dbReference>
<dbReference type="InterPro" id="IPR007110">
    <property type="entry name" value="Ig-like_dom"/>
</dbReference>
<dbReference type="GO" id="GO:0048738">
    <property type="term" value="P:cardiac muscle tissue development"/>
    <property type="evidence" value="ECO:0007669"/>
    <property type="project" value="TreeGrafter"/>
</dbReference>
<dbReference type="SMART" id="SM00060">
    <property type="entry name" value="FN3"/>
    <property type="match status" value="5"/>
</dbReference>
<protein>
    <submittedName>
        <fullName evidence="6">Titin</fullName>
    </submittedName>
</protein>
<dbReference type="FunFam" id="2.60.40.10:FF:000056">
    <property type="entry name" value="twitchin isoform X4"/>
    <property type="match status" value="1"/>
</dbReference>
<keyword evidence="2" id="KW-0393">Immunoglobulin domain</keyword>
<dbReference type="FunFam" id="2.60.40.10:FF:000160">
    <property type="entry name" value="Titin a"/>
    <property type="match status" value="1"/>
</dbReference>
<keyword evidence="5" id="KW-1185">Reference proteome</keyword>
<feature type="domain" description="Fibronectin type-III" evidence="4">
    <location>
        <begin position="738"/>
        <end position="809"/>
    </location>
</feature>
<dbReference type="Pfam" id="PF07679">
    <property type="entry name" value="I-set"/>
    <property type="match status" value="2"/>
</dbReference>
<dbReference type="CDD" id="cd00063">
    <property type="entry name" value="FN3"/>
    <property type="match status" value="5"/>
</dbReference>
<evidence type="ECO:0000259" key="3">
    <source>
        <dbReference type="PROSITE" id="PS50835"/>
    </source>
</evidence>